<gene>
    <name evidence="3" type="ORF">TRIADDRAFT_52884</name>
</gene>
<dbReference type="GO" id="GO:0005509">
    <property type="term" value="F:calcium ion binding"/>
    <property type="evidence" value="ECO:0000318"/>
    <property type="project" value="GO_Central"/>
</dbReference>
<dbReference type="PROSITE" id="PS51797">
    <property type="entry name" value="TCTP_3"/>
    <property type="match status" value="1"/>
</dbReference>
<reference evidence="3 4" key="1">
    <citation type="journal article" date="2008" name="Nature">
        <title>The Trichoplax genome and the nature of placozoans.</title>
        <authorList>
            <person name="Srivastava M."/>
            <person name="Begovic E."/>
            <person name="Chapman J."/>
            <person name="Putnam N.H."/>
            <person name="Hellsten U."/>
            <person name="Kawashima T."/>
            <person name="Kuo A."/>
            <person name="Mitros T."/>
            <person name="Salamov A."/>
            <person name="Carpenter M.L."/>
            <person name="Signorovitch A.Y."/>
            <person name="Moreno M.A."/>
            <person name="Kamm K."/>
            <person name="Grimwood J."/>
            <person name="Schmutz J."/>
            <person name="Shapiro H."/>
            <person name="Grigoriev I.V."/>
            <person name="Buss L.W."/>
            <person name="Schierwater B."/>
            <person name="Dellaporta S.L."/>
            <person name="Rokhsar D.S."/>
        </authorList>
    </citation>
    <scope>NUCLEOTIDE SEQUENCE [LARGE SCALE GENOMIC DNA]</scope>
    <source>
        <strain evidence="3 4">Grell-BS-1999</strain>
    </source>
</reference>
<dbReference type="AlphaFoldDB" id="B3RMQ3"/>
<evidence type="ECO:0000313" key="4">
    <source>
        <dbReference type="Proteomes" id="UP000009022"/>
    </source>
</evidence>
<dbReference type="KEGG" id="tad:TRIADDRAFT_52884"/>
<evidence type="ECO:0000313" key="3">
    <source>
        <dbReference type="EMBL" id="EDV27888.1"/>
    </source>
</evidence>
<dbReference type="HOGENOM" id="CLU_588413_0_0_1"/>
<dbReference type="GO" id="GO:0005737">
    <property type="term" value="C:cytoplasm"/>
    <property type="evidence" value="ECO:0000318"/>
    <property type="project" value="GO_Central"/>
</dbReference>
<dbReference type="CTD" id="6750366"/>
<protein>
    <recommendedName>
        <fullName evidence="2">TCTP domain-containing protein</fullName>
    </recommendedName>
</protein>
<dbReference type="RefSeq" id="XP_002109722.1">
    <property type="nucleotide sequence ID" value="XM_002109686.1"/>
</dbReference>
<dbReference type="PANTHER" id="PTHR11991:SF0">
    <property type="entry name" value="TRANSLATIONALLY-CONTROLLED TUMOR PROTEIN"/>
    <property type="match status" value="1"/>
</dbReference>
<sequence length="465" mass="54698">MQEIVVTFSDWQFFMRESMNTEAMHVLVKYDGDKQISLLIPLSSIFGFCKDVDTVFRGVKHTLQLDRAATANYILKDSNIDDGKFKISHVSMWMPKVTPSLEVASQLEAKLMDSVQLIDYDRIKESFFVFQNMNYLGTDDTDHMVKIVNEAIHGYAKYWIDLYVRCLKHNDNVYVSLMNSEVMRKLETAFPEINTDDIPKIPRISFLNVPIKKTKRKRTSSGSQESEIIKELHEKWQPATHGLIRTLSDLSVQPKTLDDCKTRIDECEQRMQTNDRFILYNAFRYGRYLYEVKAVFALEKKYGSGNFNERINSNCHVKKSRAHEYINFYDNFEKYPKQLVIMGLFMLAFYRLTKSREYYRNQLNGNDREDTMSDIVFSKSAIEENHAVEIRSCLNREEPVRKVLDTFFLYVWTLKVRFNVFYVKYDIALVATIDEDSSYLGLLALIHYDYTRISSSILFSCYWNN</sequence>
<dbReference type="InterPro" id="IPR011323">
    <property type="entry name" value="Mss4/transl-control_tumour"/>
</dbReference>
<comment type="similarity">
    <text evidence="1">Belongs to the TCTP family.</text>
</comment>
<accession>B3RMQ3</accession>
<proteinExistence type="inferred from homology"/>
<evidence type="ECO:0000256" key="1">
    <source>
        <dbReference type="PROSITE-ProRule" id="PRU01133"/>
    </source>
</evidence>
<dbReference type="Gene3D" id="2.170.150.10">
    <property type="entry name" value="Metal Binding Protein, Guanine Nucleotide Exchange Factor, Chain A"/>
    <property type="match status" value="1"/>
</dbReference>
<feature type="domain" description="TCTP" evidence="2">
    <location>
        <begin position="1"/>
        <end position="49"/>
    </location>
</feature>
<name>B3RMQ3_TRIAD</name>
<organism evidence="3 4">
    <name type="scientific">Trichoplax adhaerens</name>
    <name type="common">Trichoplax reptans</name>
    <dbReference type="NCBI Taxonomy" id="10228"/>
    <lineage>
        <taxon>Eukaryota</taxon>
        <taxon>Metazoa</taxon>
        <taxon>Placozoa</taxon>
        <taxon>Uniplacotomia</taxon>
        <taxon>Trichoplacea</taxon>
        <taxon>Trichoplacidae</taxon>
        <taxon>Trichoplax</taxon>
    </lineage>
</organism>
<dbReference type="PANTHER" id="PTHR11991">
    <property type="entry name" value="TRANSLATIONALLY CONTROLLED TUMOR PROTEIN-RELATED"/>
    <property type="match status" value="1"/>
</dbReference>
<dbReference type="Pfam" id="PF00838">
    <property type="entry name" value="TCTP"/>
    <property type="match status" value="1"/>
</dbReference>
<dbReference type="GeneID" id="6750366"/>
<evidence type="ECO:0000259" key="2">
    <source>
        <dbReference type="PROSITE" id="PS51797"/>
    </source>
</evidence>
<dbReference type="InterPro" id="IPR034737">
    <property type="entry name" value="TCTP"/>
</dbReference>
<dbReference type="InterPro" id="IPR018105">
    <property type="entry name" value="Translational_control_tumour_p"/>
</dbReference>
<dbReference type="Proteomes" id="UP000009022">
    <property type="component" value="Unassembled WGS sequence"/>
</dbReference>
<dbReference type="PhylomeDB" id="B3RMQ3"/>
<keyword evidence="4" id="KW-1185">Reference proteome</keyword>
<dbReference type="InParanoid" id="B3RMQ3"/>
<dbReference type="EMBL" id="DS985242">
    <property type="protein sequence ID" value="EDV27888.1"/>
    <property type="molecule type" value="Genomic_DNA"/>
</dbReference>